<dbReference type="InParanoid" id="A0A1Z5K6W3"/>
<evidence type="ECO:0000313" key="1">
    <source>
        <dbReference type="EMBL" id="GAX22000.1"/>
    </source>
</evidence>
<dbReference type="AlphaFoldDB" id="A0A1Z5K6W3"/>
<dbReference type="Proteomes" id="UP000198406">
    <property type="component" value="Unassembled WGS sequence"/>
</dbReference>
<organism evidence="1 2">
    <name type="scientific">Fistulifera solaris</name>
    <name type="common">Oleaginous diatom</name>
    <dbReference type="NCBI Taxonomy" id="1519565"/>
    <lineage>
        <taxon>Eukaryota</taxon>
        <taxon>Sar</taxon>
        <taxon>Stramenopiles</taxon>
        <taxon>Ochrophyta</taxon>
        <taxon>Bacillariophyta</taxon>
        <taxon>Bacillariophyceae</taxon>
        <taxon>Bacillariophycidae</taxon>
        <taxon>Naviculales</taxon>
        <taxon>Naviculaceae</taxon>
        <taxon>Fistulifera</taxon>
    </lineage>
</organism>
<name>A0A1Z5K6W3_FISSO</name>
<comment type="caution">
    <text evidence="1">The sequence shown here is derived from an EMBL/GenBank/DDBJ whole genome shotgun (WGS) entry which is preliminary data.</text>
</comment>
<proteinExistence type="predicted"/>
<gene>
    <name evidence="1" type="ORF">FisN_25Hu199</name>
</gene>
<accession>A0A1Z5K6W3</accession>
<dbReference type="EMBL" id="BDSP01000176">
    <property type="protein sequence ID" value="GAX22000.1"/>
    <property type="molecule type" value="Genomic_DNA"/>
</dbReference>
<evidence type="ECO:0000313" key="2">
    <source>
        <dbReference type="Proteomes" id="UP000198406"/>
    </source>
</evidence>
<reference evidence="1 2" key="1">
    <citation type="journal article" date="2015" name="Plant Cell">
        <title>Oil accumulation by the oleaginous diatom Fistulifera solaris as revealed by the genome and transcriptome.</title>
        <authorList>
            <person name="Tanaka T."/>
            <person name="Maeda Y."/>
            <person name="Veluchamy A."/>
            <person name="Tanaka M."/>
            <person name="Abida H."/>
            <person name="Marechal E."/>
            <person name="Bowler C."/>
            <person name="Muto M."/>
            <person name="Sunaga Y."/>
            <person name="Tanaka M."/>
            <person name="Yoshino T."/>
            <person name="Taniguchi T."/>
            <person name="Fukuda Y."/>
            <person name="Nemoto M."/>
            <person name="Matsumoto M."/>
            <person name="Wong P.S."/>
            <person name="Aburatani S."/>
            <person name="Fujibuchi W."/>
        </authorList>
    </citation>
    <scope>NUCLEOTIDE SEQUENCE [LARGE SCALE GENOMIC DNA]</scope>
    <source>
        <strain evidence="1 2">JPCC DA0580</strain>
    </source>
</reference>
<keyword evidence="2" id="KW-1185">Reference proteome</keyword>
<protein>
    <submittedName>
        <fullName evidence="1">Uncharacterized protein</fullName>
    </submittedName>
</protein>
<sequence length="82" mass="9324">MEIIEFLIPLSPWLFFALGQRDQNVGFFALNLSQPARTTVFIRTKEGRTKTSSQFLPQGISTMISLATYTMMKHFHLANSAQ</sequence>